<dbReference type="PANTHER" id="PTHR47331:SF1">
    <property type="entry name" value="GAG-LIKE PROTEIN"/>
    <property type="match status" value="1"/>
</dbReference>
<keyword evidence="2" id="KW-1185">Reference proteome</keyword>
<evidence type="ECO:0000313" key="1">
    <source>
        <dbReference type="EMBL" id="CAF4950774.1"/>
    </source>
</evidence>
<dbReference type="InterPro" id="IPR036691">
    <property type="entry name" value="Endo/exonu/phosph_ase_sf"/>
</dbReference>
<evidence type="ECO:0000313" key="2">
    <source>
        <dbReference type="Proteomes" id="UP000663880"/>
    </source>
</evidence>
<dbReference type="AlphaFoldDB" id="A0A821XV22"/>
<dbReference type="Proteomes" id="UP000663880">
    <property type="component" value="Unassembled WGS sequence"/>
</dbReference>
<dbReference type="OrthoDB" id="5920040at2759"/>
<dbReference type="Gene3D" id="3.60.10.10">
    <property type="entry name" value="Endonuclease/exonuclease/phosphatase"/>
    <property type="match status" value="1"/>
</dbReference>
<reference evidence="1" key="1">
    <citation type="submission" date="2021-02" db="EMBL/GenBank/DDBJ databases">
        <authorList>
            <person name="Steward A R."/>
        </authorList>
    </citation>
    <scope>NUCLEOTIDE SEQUENCE</scope>
</reference>
<proteinExistence type="predicted"/>
<evidence type="ECO:0008006" key="3">
    <source>
        <dbReference type="Google" id="ProtNLM"/>
    </source>
</evidence>
<dbReference type="EMBL" id="CAJOBZ010000072">
    <property type="protein sequence ID" value="CAF4950774.1"/>
    <property type="molecule type" value="Genomic_DNA"/>
</dbReference>
<dbReference type="Gene3D" id="2.40.70.10">
    <property type="entry name" value="Acid Proteases"/>
    <property type="match status" value="1"/>
</dbReference>
<name>A0A821XV22_9NEOP</name>
<organism evidence="1 2">
    <name type="scientific">Pieris macdunnoughi</name>
    <dbReference type="NCBI Taxonomy" id="345717"/>
    <lineage>
        <taxon>Eukaryota</taxon>
        <taxon>Metazoa</taxon>
        <taxon>Ecdysozoa</taxon>
        <taxon>Arthropoda</taxon>
        <taxon>Hexapoda</taxon>
        <taxon>Insecta</taxon>
        <taxon>Pterygota</taxon>
        <taxon>Neoptera</taxon>
        <taxon>Endopterygota</taxon>
        <taxon>Lepidoptera</taxon>
        <taxon>Glossata</taxon>
        <taxon>Ditrysia</taxon>
        <taxon>Papilionoidea</taxon>
        <taxon>Pieridae</taxon>
        <taxon>Pierinae</taxon>
        <taxon>Pieris</taxon>
    </lineage>
</organism>
<sequence length="344" mass="38498">MQELMQEAVKRRAALALVQEPYVGAGTQVIGYAGARVFQVSDSAVRTKAAIVVFDQSLKAELAGTPTPNIVTIKIDNWPREVHLTFFYFEPKPHAIQPYLEELSREIRKRRSIIAGDGNAKNIWWGSAKTDEKRGARGGFIRESNGLTKCRISRKEEESLTRTGHIVESVHTEMARDSRRKGLNALAATRNIKTKGVHEQMMDVTKYKLCVNCLRQGHPESECRMGPCRERGCTERHNILLHRPSSSSSHLALIDEQDENEIIVNYSNHNTNQVLLSTAIIEVSNPVDHQKVKVRALLDCGSQSSFISESLKTRLSLKSRHIDTLKVIGIGNTSSMNVIESCDI</sequence>
<dbReference type="InterPro" id="IPR021109">
    <property type="entry name" value="Peptidase_aspartic_dom_sf"/>
</dbReference>
<comment type="caution">
    <text evidence="1">The sequence shown here is derived from an EMBL/GenBank/DDBJ whole genome shotgun (WGS) entry which is preliminary data.</text>
</comment>
<gene>
    <name evidence="1" type="ORF">PMACD_LOCUS15667</name>
</gene>
<accession>A0A821XV22</accession>
<dbReference type="SUPFAM" id="SSF56219">
    <property type="entry name" value="DNase I-like"/>
    <property type="match status" value="1"/>
</dbReference>
<dbReference type="PANTHER" id="PTHR47331">
    <property type="entry name" value="PHD-TYPE DOMAIN-CONTAINING PROTEIN"/>
    <property type="match status" value="1"/>
</dbReference>
<protein>
    <recommendedName>
        <fullName evidence="3">Endonuclease/exonuclease/phosphatase domain-containing protein</fullName>
    </recommendedName>
</protein>